<protein>
    <recommendedName>
        <fullName evidence="2">arginine deiminase</fullName>
        <ecNumber evidence="2">3.5.3.6</ecNumber>
    </recommendedName>
</protein>
<evidence type="ECO:0000313" key="4">
    <source>
        <dbReference type="EMBL" id="WWM70620.1"/>
    </source>
</evidence>
<organism evidence="4 5">
    <name type="scientific">Sphingomonas kaistensis</name>
    <dbReference type="NCBI Taxonomy" id="298708"/>
    <lineage>
        <taxon>Bacteria</taxon>
        <taxon>Pseudomonadati</taxon>
        <taxon>Pseudomonadota</taxon>
        <taxon>Alphaproteobacteria</taxon>
        <taxon>Sphingomonadales</taxon>
        <taxon>Sphingomonadaceae</taxon>
        <taxon>Sphingomonas</taxon>
    </lineage>
</organism>
<sequence>MTPELLRASGLPANTAASALTSAATEGPNSEYGLLRDVLLASPRNLSIVPCNRVSEDALAEGRSSCSISAAKQHRALLDTLIAAGVRVRMVQPVAGLPDLAFTRDTSLMTPWGLVGLRPGAEHRRGEVDVVLETARANDVPILGRVRQGTVEGGDVCLLRPGHLVVGVSEKRTTTEGARALGSFFEERGWQVTLTPIDPDLLHLDTHFCVIDRDVALACVEKLDPAFVAMICELGITIVPVHEEEIASLGCNVLSLGRRRIISTGSAPRVDAAVRALGFEVLTVPLGEFTQCGGGVHCLTMPLRRQASAV</sequence>
<gene>
    <name evidence="4" type="ORF">V6R86_08020</name>
</gene>
<dbReference type="PANTHER" id="PTHR47271">
    <property type="entry name" value="ARGININE DEIMINASE"/>
    <property type="match status" value="1"/>
</dbReference>
<dbReference type="PANTHER" id="PTHR47271:SF2">
    <property type="entry name" value="ARGININE DEIMINASE"/>
    <property type="match status" value="1"/>
</dbReference>
<evidence type="ECO:0000313" key="5">
    <source>
        <dbReference type="Proteomes" id="UP001382935"/>
    </source>
</evidence>
<dbReference type="RefSeq" id="WP_338503532.1">
    <property type="nucleotide sequence ID" value="NZ_CP145607.1"/>
</dbReference>
<dbReference type="Pfam" id="PF19420">
    <property type="entry name" value="DDAH_eukar"/>
    <property type="match status" value="1"/>
</dbReference>
<evidence type="ECO:0000256" key="2">
    <source>
        <dbReference type="ARBA" id="ARBA00012171"/>
    </source>
</evidence>
<reference evidence="4 5" key="1">
    <citation type="submission" date="2024-02" db="EMBL/GenBank/DDBJ databases">
        <title>Full genome sequence of Sphingomonas kaistensis.</title>
        <authorList>
            <person name="Poletto B.L."/>
            <person name="Silva G."/>
            <person name="Galante D."/>
            <person name="Campos K.R."/>
            <person name="Santos M.B.N."/>
            <person name="Sacchi C.T."/>
        </authorList>
    </citation>
    <scope>NUCLEOTIDE SEQUENCE [LARGE SCALE GENOMIC DNA]</scope>
    <source>
        <strain evidence="4 5">MA4R</strain>
    </source>
</reference>
<accession>A0ABZ2G494</accession>
<comment type="catalytic activity">
    <reaction evidence="3">
        <text>L-arginine + H2O = L-citrulline + NH4(+)</text>
        <dbReference type="Rhea" id="RHEA:19597"/>
        <dbReference type="ChEBI" id="CHEBI:15377"/>
        <dbReference type="ChEBI" id="CHEBI:28938"/>
        <dbReference type="ChEBI" id="CHEBI:32682"/>
        <dbReference type="ChEBI" id="CHEBI:57743"/>
        <dbReference type="EC" id="3.5.3.6"/>
    </reaction>
</comment>
<dbReference type="Gene3D" id="3.75.10.10">
    <property type="entry name" value="L-arginine/glycine Amidinotransferase, Chain A"/>
    <property type="match status" value="1"/>
</dbReference>
<keyword evidence="5" id="KW-1185">Reference proteome</keyword>
<evidence type="ECO:0000256" key="3">
    <source>
        <dbReference type="ARBA" id="ARBA00049429"/>
    </source>
</evidence>
<evidence type="ECO:0000256" key="1">
    <source>
        <dbReference type="ARBA" id="ARBA00005213"/>
    </source>
</evidence>
<dbReference type="SUPFAM" id="SSF55909">
    <property type="entry name" value="Pentein"/>
    <property type="match status" value="1"/>
</dbReference>
<comment type="pathway">
    <text evidence="1">Amino-acid degradation; L-arginine degradation via ADI pathway; carbamoyl phosphate from L-arginine: step 1/2.</text>
</comment>
<dbReference type="Proteomes" id="UP001382935">
    <property type="component" value="Chromosome"/>
</dbReference>
<dbReference type="EMBL" id="CP145607">
    <property type="protein sequence ID" value="WWM70620.1"/>
    <property type="molecule type" value="Genomic_DNA"/>
</dbReference>
<name>A0ABZ2G494_9SPHN</name>
<proteinExistence type="predicted"/>
<dbReference type="EC" id="3.5.3.6" evidence="2"/>